<dbReference type="SUPFAM" id="SSF63829">
    <property type="entry name" value="Calcium-dependent phosphotriesterase"/>
    <property type="match status" value="1"/>
</dbReference>
<dbReference type="EMBL" id="CP060010">
    <property type="protein sequence ID" value="QTN35132.1"/>
    <property type="molecule type" value="Genomic_DNA"/>
</dbReference>
<dbReference type="GO" id="GO:0004341">
    <property type="term" value="F:gluconolactonase activity"/>
    <property type="evidence" value="ECO:0007669"/>
    <property type="project" value="TreeGrafter"/>
</dbReference>
<evidence type="ECO:0000259" key="4">
    <source>
        <dbReference type="Pfam" id="PF08450"/>
    </source>
</evidence>
<name>A0A975EMY4_9RHOB</name>
<dbReference type="PRINTS" id="PR01790">
    <property type="entry name" value="SMP30FAMILY"/>
</dbReference>
<feature type="binding site" evidence="3">
    <location>
        <position position="23"/>
    </location>
    <ligand>
        <name>a divalent metal cation</name>
        <dbReference type="ChEBI" id="CHEBI:60240"/>
    </ligand>
</feature>
<feature type="binding site" evidence="3">
    <location>
        <position position="153"/>
    </location>
    <ligand>
        <name>a divalent metal cation</name>
        <dbReference type="ChEBI" id="CHEBI:60240"/>
    </ligand>
</feature>
<feature type="active site" description="Proton donor/acceptor" evidence="2">
    <location>
        <position position="201"/>
    </location>
</feature>
<feature type="binding site" evidence="3">
    <location>
        <position position="108"/>
    </location>
    <ligand>
        <name>substrate</name>
    </ligand>
</feature>
<dbReference type="GO" id="GO:0005509">
    <property type="term" value="F:calcium ion binding"/>
    <property type="evidence" value="ECO:0007669"/>
    <property type="project" value="TreeGrafter"/>
</dbReference>
<accession>A0A975EMY4</accession>
<dbReference type="GO" id="GO:0019853">
    <property type="term" value="P:L-ascorbic acid biosynthetic process"/>
    <property type="evidence" value="ECO:0007669"/>
    <property type="project" value="TreeGrafter"/>
</dbReference>
<evidence type="ECO:0000256" key="2">
    <source>
        <dbReference type="PIRSR" id="PIRSR605511-1"/>
    </source>
</evidence>
<dbReference type="AlphaFoldDB" id="A0A975EMY4"/>
<keyword evidence="3" id="KW-0862">Zinc</keyword>
<feature type="binding site" evidence="3">
    <location>
        <position position="106"/>
    </location>
    <ligand>
        <name>substrate</name>
    </ligand>
</feature>
<feature type="domain" description="SMP-30/Gluconolactonase/LRE-like region" evidence="4">
    <location>
        <begin position="21"/>
        <end position="260"/>
    </location>
</feature>
<dbReference type="PANTHER" id="PTHR10907">
    <property type="entry name" value="REGUCALCIN"/>
    <property type="match status" value="1"/>
</dbReference>
<dbReference type="RefSeq" id="WP_209355818.1">
    <property type="nucleotide sequence ID" value="NZ_CP060010.1"/>
</dbReference>
<evidence type="ECO:0000313" key="5">
    <source>
        <dbReference type="EMBL" id="QTN35132.1"/>
    </source>
</evidence>
<organism evidence="5 6">
    <name type="scientific">Cognatishimia activa</name>
    <dbReference type="NCBI Taxonomy" id="1715691"/>
    <lineage>
        <taxon>Bacteria</taxon>
        <taxon>Pseudomonadati</taxon>
        <taxon>Pseudomonadota</taxon>
        <taxon>Alphaproteobacteria</taxon>
        <taxon>Rhodobacterales</taxon>
        <taxon>Paracoccaceae</taxon>
        <taxon>Cognatishimia</taxon>
    </lineage>
</organism>
<comment type="similarity">
    <text evidence="1">Belongs to the SMP-30/CGR1 family.</text>
</comment>
<dbReference type="Pfam" id="PF08450">
    <property type="entry name" value="SGL"/>
    <property type="match status" value="1"/>
</dbReference>
<sequence>MTAHEPQELGADLLLDCENQLGEGIQWNCTDQRLYWTDIFGEMLWSCDANGGDPRSIPLPGKLCAFAFLQDQTLLAGFSDGLYYFNPQSGARDKLRGYQPGVPNTRMNDGNLDREGNFVIGGINEDSMAPTTPVWRWNGNGCETLLENIGCANSICFSPDGTLMYFADSAGTAIYAYDYDAQGALGEGRLFADIKGYGVPDGSIVDAEGHLWNARFGGGSVLRFTPEGHLDKVITLPVPNVTCCCIGGANLDRLFITTARVGMDAKALQQTPQAGGLFALDIPVKGLPHGQFIPQERTST</sequence>
<evidence type="ECO:0000313" key="6">
    <source>
        <dbReference type="Proteomes" id="UP000665026"/>
    </source>
</evidence>
<evidence type="ECO:0000256" key="3">
    <source>
        <dbReference type="PIRSR" id="PIRSR605511-2"/>
    </source>
</evidence>
<keyword evidence="3" id="KW-0479">Metal-binding</keyword>
<reference evidence="5" key="1">
    <citation type="submission" date="2020-07" db="EMBL/GenBank/DDBJ databases">
        <title>Genome sequences of bacteria associated with the marine, planktonic diatom Thalassiosira profunda strain ECT2AJA-044.</title>
        <authorList>
            <person name="Gargas C.B."/>
            <person name="Roberts W.R."/>
            <person name="Alverson A.J."/>
        </authorList>
    </citation>
    <scope>NUCLEOTIDE SEQUENCE</scope>
    <source>
        <strain evidence="5">ECT2AJA-044</strain>
    </source>
</reference>
<dbReference type="KEGG" id="cact:HZ995_11630"/>
<dbReference type="Proteomes" id="UP000665026">
    <property type="component" value="Chromosome"/>
</dbReference>
<comment type="cofactor">
    <cofactor evidence="3">
        <name>Zn(2+)</name>
        <dbReference type="ChEBI" id="CHEBI:29105"/>
    </cofactor>
    <text evidence="3">Binds 1 divalent metal cation per subunit.</text>
</comment>
<dbReference type="InterPro" id="IPR011042">
    <property type="entry name" value="6-blade_b-propeller_TolB-like"/>
</dbReference>
<evidence type="ECO:0000256" key="1">
    <source>
        <dbReference type="ARBA" id="ARBA00008853"/>
    </source>
</evidence>
<protein>
    <submittedName>
        <fullName evidence="5">SMP-30/gluconolactonase/LRE family protein</fullName>
    </submittedName>
</protein>
<gene>
    <name evidence="5" type="ORF">HZ995_11630</name>
</gene>
<dbReference type="Gene3D" id="2.120.10.30">
    <property type="entry name" value="TolB, C-terminal domain"/>
    <property type="match status" value="1"/>
</dbReference>
<feature type="binding site" evidence="3">
    <location>
        <position position="126"/>
    </location>
    <ligand>
        <name>substrate</name>
    </ligand>
</feature>
<proteinExistence type="inferred from homology"/>
<dbReference type="InterPro" id="IPR005511">
    <property type="entry name" value="SMP-30"/>
</dbReference>
<dbReference type="PANTHER" id="PTHR10907:SF47">
    <property type="entry name" value="REGUCALCIN"/>
    <property type="match status" value="1"/>
</dbReference>
<dbReference type="InterPro" id="IPR013658">
    <property type="entry name" value="SGL"/>
</dbReference>
<feature type="binding site" evidence="3">
    <location>
        <position position="201"/>
    </location>
    <ligand>
        <name>a divalent metal cation</name>
        <dbReference type="ChEBI" id="CHEBI:60240"/>
    </ligand>
</feature>